<evidence type="ECO:0000256" key="14">
    <source>
        <dbReference type="ARBA" id="ARBA00023075"/>
    </source>
</evidence>
<evidence type="ECO:0000313" key="21">
    <source>
        <dbReference type="EMBL" id="QSL98420.1"/>
    </source>
</evidence>
<feature type="transmembrane region" description="Helical" evidence="19">
    <location>
        <begin position="194"/>
        <end position="212"/>
    </location>
</feature>
<comment type="function">
    <text evidence="1">Core subunit of the mitochondrial membrane respiratory chain NADH dehydrogenase (Complex I) that is believed to belong to the minimal assembly required for catalysis. Complex I functions in the transfer of electrons from NADH to the respiratory chain. The immediate electron acceptor for the enzyme is believed to be ubiquinone.</text>
</comment>
<comment type="catalytic activity">
    <reaction evidence="18">
        <text>a ubiquinone + NADH + 5 H(+)(in) = a ubiquinol + NAD(+) + 4 H(+)(out)</text>
        <dbReference type="Rhea" id="RHEA:29091"/>
        <dbReference type="Rhea" id="RHEA-COMP:9565"/>
        <dbReference type="Rhea" id="RHEA-COMP:9566"/>
        <dbReference type="ChEBI" id="CHEBI:15378"/>
        <dbReference type="ChEBI" id="CHEBI:16389"/>
        <dbReference type="ChEBI" id="CHEBI:17976"/>
        <dbReference type="ChEBI" id="CHEBI:57540"/>
        <dbReference type="ChEBI" id="CHEBI:57945"/>
        <dbReference type="EC" id="7.1.1.2"/>
    </reaction>
</comment>
<dbReference type="Pfam" id="PF00361">
    <property type="entry name" value="Proton_antipo_M"/>
    <property type="match status" value="1"/>
</dbReference>
<dbReference type="GO" id="GO:0008137">
    <property type="term" value="F:NADH dehydrogenase (ubiquinone) activity"/>
    <property type="evidence" value="ECO:0007669"/>
    <property type="project" value="UniProtKB-EC"/>
</dbReference>
<evidence type="ECO:0000256" key="8">
    <source>
        <dbReference type="ARBA" id="ARBA00022692"/>
    </source>
</evidence>
<keyword evidence="8 19" id="KW-0812">Transmembrane</keyword>
<dbReference type="AlphaFoldDB" id="A0A899IKG6"/>
<evidence type="ECO:0000256" key="4">
    <source>
        <dbReference type="ARBA" id="ARBA00012944"/>
    </source>
</evidence>
<dbReference type="EC" id="7.1.1.2" evidence="4"/>
<keyword evidence="14" id="KW-0830">Ubiquinone</keyword>
<gene>
    <name evidence="21" type="primary">ND2</name>
</gene>
<organism evidence="21">
    <name type="scientific">Friesea gretae</name>
    <dbReference type="NCBI Taxonomy" id="2779679"/>
    <lineage>
        <taxon>Eukaryota</taxon>
        <taxon>Metazoa</taxon>
        <taxon>Ecdysozoa</taxon>
        <taxon>Arthropoda</taxon>
        <taxon>Hexapoda</taxon>
        <taxon>Collembola</taxon>
        <taxon>Poduromorpha</taxon>
        <taxon>Poduroidea</taxon>
        <taxon>Neanuridae</taxon>
        <taxon>Frieseinae</taxon>
        <taxon>Friesea</taxon>
    </lineage>
</organism>
<dbReference type="GO" id="GO:0005743">
    <property type="term" value="C:mitochondrial inner membrane"/>
    <property type="evidence" value="ECO:0007669"/>
    <property type="project" value="UniProtKB-SubCell"/>
</dbReference>
<dbReference type="PANTHER" id="PTHR46552">
    <property type="entry name" value="NADH-UBIQUINONE OXIDOREDUCTASE CHAIN 2"/>
    <property type="match status" value="1"/>
</dbReference>
<evidence type="ECO:0000256" key="19">
    <source>
        <dbReference type="SAM" id="Phobius"/>
    </source>
</evidence>
<keyword evidence="16 19" id="KW-0472">Membrane</keyword>
<feature type="transmembrane region" description="Helical" evidence="19">
    <location>
        <begin position="265"/>
        <end position="287"/>
    </location>
</feature>
<name>A0A899IKG6_9HEXA</name>
<accession>A0A899IKG6</accession>
<evidence type="ECO:0000259" key="20">
    <source>
        <dbReference type="Pfam" id="PF00361"/>
    </source>
</evidence>
<evidence type="ECO:0000256" key="6">
    <source>
        <dbReference type="ARBA" id="ARBA00022448"/>
    </source>
</evidence>
<evidence type="ECO:0000256" key="13">
    <source>
        <dbReference type="ARBA" id="ARBA00023027"/>
    </source>
</evidence>
<feature type="transmembrane region" description="Helical" evidence="19">
    <location>
        <begin position="169"/>
        <end position="188"/>
    </location>
</feature>
<dbReference type="InterPro" id="IPR001750">
    <property type="entry name" value="ND/Mrp_TM"/>
</dbReference>
<reference evidence="21" key="1">
    <citation type="journal article" date="2020" name="Diversity (Basel)">
        <title>Molecular Comparison among Three Antarctic Endemic Springtail Species and Description of the Mitochondrial Genome of Friesea gretae (Hexapoda, Collembola).</title>
        <authorList>
            <person name="Carapelli A."/>
            <person name="Cucini C."/>
            <person name="Fanciulli P.P."/>
            <person name="Frati F."/>
            <person name="Convey P."/>
            <person name="Nardi F."/>
        </authorList>
    </citation>
    <scope>NUCLEOTIDE SEQUENCE</scope>
</reference>
<dbReference type="InterPro" id="IPR050175">
    <property type="entry name" value="Complex_I_Subunit_2"/>
</dbReference>
<evidence type="ECO:0000256" key="12">
    <source>
        <dbReference type="ARBA" id="ARBA00022989"/>
    </source>
</evidence>
<evidence type="ECO:0000256" key="10">
    <source>
        <dbReference type="ARBA" id="ARBA00022967"/>
    </source>
</evidence>
<keyword evidence="15 21" id="KW-0496">Mitochondrion</keyword>
<dbReference type="GeneID" id="67791363"/>
<geneLocation type="mitochondrion" evidence="21"/>
<dbReference type="EMBL" id="MT644085">
    <property type="protein sequence ID" value="QSL98420.1"/>
    <property type="molecule type" value="Genomic_DNA"/>
</dbReference>
<proteinExistence type="inferred from homology"/>
<evidence type="ECO:0000256" key="18">
    <source>
        <dbReference type="ARBA" id="ARBA00049551"/>
    </source>
</evidence>
<keyword evidence="12 19" id="KW-1133">Transmembrane helix</keyword>
<evidence type="ECO:0000256" key="11">
    <source>
        <dbReference type="ARBA" id="ARBA00022982"/>
    </source>
</evidence>
<feature type="transmembrane region" description="Helical" evidence="19">
    <location>
        <begin position="60"/>
        <end position="82"/>
    </location>
</feature>
<evidence type="ECO:0000256" key="7">
    <source>
        <dbReference type="ARBA" id="ARBA00022660"/>
    </source>
</evidence>
<keyword evidence="13" id="KW-0520">NAD</keyword>
<comment type="subcellular location">
    <subcellularLocation>
        <location evidence="2">Mitochondrion inner membrane</location>
        <topology evidence="2">Multi-pass membrane protein</topology>
    </subcellularLocation>
</comment>
<feature type="domain" description="NADH:quinone oxidoreductase/Mrp antiporter transmembrane" evidence="20">
    <location>
        <begin position="23"/>
        <end position="278"/>
    </location>
</feature>
<evidence type="ECO:0000256" key="16">
    <source>
        <dbReference type="ARBA" id="ARBA00023136"/>
    </source>
</evidence>
<feature type="transmembrane region" description="Helical" evidence="19">
    <location>
        <begin position="88"/>
        <end position="111"/>
    </location>
</feature>
<sequence>MIKFKLLIFLPCVMFGTILSISSASWFAAWIGLEINLMSIAPILINKMTYQSVEATIKYFLTQAIASTIFIFSAMTLSFSQFMALNDFMLNTFMLLAILTKAGVAPLHFWFPQVMECSEWFQCFIILTWQKIAPFILLSFMKLSLIWWFIVSSALMGALGAINQSNFKLILTYSSIIHSSWMLTLIIITENMWWVYFLSYSFLTTSIIYLNFLFKLNKLSDLFNLNMSSNLKIILLINFLSVAGLPPFLGFMIKFMSMALILNSLSIPIFIPLILMTSSFLSFYFYLRMIYSSLFISSSKNFIMAPMNLFNSSTMQFTTFVAVSILGNSFMPLMVWLI</sequence>
<evidence type="ECO:0000256" key="17">
    <source>
        <dbReference type="ARBA" id="ARBA00031028"/>
    </source>
</evidence>
<feature type="transmembrane region" description="Helical" evidence="19">
    <location>
        <begin position="317"/>
        <end position="337"/>
    </location>
</feature>
<dbReference type="GO" id="GO:0006120">
    <property type="term" value="P:mitochondrial electron transport, NADH to ubiquinone"/>
    <property type="evidence" value="ECO:0007669"/>
    <property type="project" value="TreeGrafter"/>
</dbReference>
<evidence type="ECO:0000256" key="9">
    <source>
        <dbReference type="ARBA" id="ARBA00022792"/>
    </source>
</evidence>
<comment type="similarity">
    <text evidence="3">Belongs to the complex I subunit 2 family.</text>
</comment>
<evidence type="ECO:0000256" key="15">
    <source>
        <dbReference type="ARBA" id="ARBA00023128"/>
    </source>
</evidence>
<keyword evidence="10" id="KW-1278">Translocase</keyword>
<keyword evidence="11" id="KW-0249">Electron transport</keyword>
<keyword evidence="9" id="KW-0999">Mitochondrion inner membrane</keyword>
<feature type="transmembrane region" description="Helical" evidence="19">
    <location>
        <begin position="146"/>
        <end position="162"/>
    </location>
</feature>
<evidence type="ECO:0000256" key="2">
    <source>
        <dbReference type="ARBA" id="ARBA00004448"/>
    </source>
</evidence>
<feature type="transmembrane region" description="Helical" evidence="19">
    <location>
        <begin position="233"/>
        <end position="253"/>
    </location>
</feature>
<dbReference type="RefSeq" id="YP_010175302.1">
    <property type="nucleotide sequence ID" value="NC_057969.1"/>
</dbReference>
<evidence type="ECO:0000256" key="1">
    <source>
        <dbReference type="ARBA" id="ARBA00003257"/>
    </source>
</evidence>
<evidence type="ECO:0000256" key="5">
    <source>
        <dbReference type="ARBA" id="ARBA00021008"/>
    </source>
</evidence>
<keyword evidence="6" id="KW-0813">Transport</keyword>
<dbReference type="CTD" id="4536"/>
<keyword evidence="7" id="KW-0679">Respiratory chain</keyword>
<dbReference type="PANTHER" id="PTHR46552:SF1">
    <property type="entry name" value="NADH-UBIQUINONE OXIDOREDUCTASE CHAIN 2"/>
    <property type="match status" value="1"/>
</dbReference>
<protein>
    <recommendedName>
        <fullName evidence="5">NADH-ubiquinone oxidoreductase chain 2</fullName>
        <ecNumber evidence="4">7.1.1.2</ecNumber>
    </recommendedName>
    <alternativeName>
        <fullName evidence="17">NADH dehydrogenase subunit 2</fullName>
    </alternativeName>
</protein>
<evidence type="ECO:0000256" key="3">
    <source>
        <dbReference type="ARBA" id="ARBA00007012"/>
    </source>
</evidence>